<keyword evidence="2" id="KW-0732">Signal</keyword>
<keyword evidence="4" id="KW-1185">Reference proteome</keyword>
<accession>A0AAV4IJ70</accession>
<dbReference type="Proteomes" id="UP000762676">
    <property type="component" value="Unassembled WGS sequence"/>
</dbReference>
<dbReference type="EMBL" id="BMAT01002537">
    <property type="protein sequence ID" value="GFS08757.1"/>
    <property type="molecule type" value="Genomic_DNA"/>
</dbReference>
<feature type="signal peptide" evidence="2">
    <location>
        <begin position="1"/>
        <end position="17"/>
    </location>
</feature>
<feature type="chain" id="PRO_5043450267" evidence="2">
    <location>
        <begin position="18"/>
        <end position="122"/>
    </location>
</feature>
<name>A0AAV4IJ70_9GAST</name>
<proteinExistence type="predicted"/>
<evidence type="ECO:0000256" key="2">
    <source>
        <dbReference type="SAM" id="SignalP"/>
    </source>
</evidence>
<reference evidence="3 4" key="1">
    <citation type="journal article" date="2021" name="Elife">
        <title>Chloroplast acquisition without the gene transfer in kleptoplastic sea slugs, Plakobranchus ocellatus.</title>
        <authorList>
            <person name="Maeda T."/>
            <person name="Takahashi S."/>
            <person name="Yoshida T."/>
            <person name="Shimamura S."/>
            <person name="Takaki Y."/>
            <person name="Nagai Y."/>
            <person name="Toyoda A."/>
            <person name="Suzuki Y."/>
            <person name="Arimoto A."/>
            <person name="Ishii H."/>
            <person name="Satoh N."/>
            <person name="Nishiyama T."/>
            <person name="Hasebe M."/>
            <person name="Maruyama T."/>
            <person name="Minagawa J."/>
            <person name="Obokata J."/>
            <person name="Shigenobu S."/>
        </authorList>
    </citation>
    <scope>NUCLEOTIDE SEQUENCE [LARGE SCALE GENOMIC DNA]</scope>
</reference>
<organism evidence="3 4">
    <name type="scientific">Elysia marginata</name>
    <dbReference type="NCBI Taxonomy" id="1093978"/>
    <lineage>
        <taxon>Eukaryota</taxon>
        <taxon>Metazoa</taxon>
        <taxon>Spiralia</taxon>
        <taxon>Lophotrochozoa</taxon>
        <taxon>Mollusca</taxon>
        <taxon>Gastropoda</taxon>
        <taxon>Heterobranchia</taxon>
        <taxon>Euthyneura</taxon>
        <taxon>Panpulmonata</taxon>
        <taxon>Sacoglossa</taxon>
        <taxon>Placobranchoidea</taxon>
        <taxon>Plakobranchidae</taxon>
        <taxon>Elysia</taxon>
    </lineage>
</organism>
<evidence type="ECO:0000313" key="3">
    <source>
        <dbReference type="EMBL" id="GFS08757.1"/>
    </source>
</evidence>
<dbReference type="AlphaFoldDB" id="A0AAV4IJ70"/>
<gene>
    <name evidence="3" type="ORF">ElyMa_001281900</name>
</gene>
<comment type="caution">
    <text evidence="3">The sequence shown here is derived from an EMBL/GenBank/DDBJ whole genome shotgun (WGS) entry which is preliminary data.</text>
</comment>
<evidence type="ECO:0000256" key="1">
    <source>
        <dbReference type="SAM" id="MobiDB-lite"/>
    </source>
</evidence>
<protein>
    <submittedName>
        <fullName evidence="3">Uncharacterized protein</fullName>
    </submittedName>
</protein>
<evidence type="ECO:0000313" key="4">
    <source>
        <dbReference type="Proteomes" id="UP000762676"/>
    </source>
</evidence>
<sequence length="122" mass="12812">MTVVVLVVMLLLVKIVAVEMVVMLQVVMIEVNVMVIMMSMMMTKVDVVVWGPGLCDGSNVASGDDTGGCGGSNPAAKDDSSSNIEYVSHDNEDHKVVVGVAVAMFPEAKTTPLLTIQVAVMG</sequence>
<feature type="region of interest" description="Disordered" evidence="1">
    <location>
        <begin position="61"/>
        <end position="82"/>
    </location>
</feature>